<dbReference type="Pfam" id="PF00061">
    <property type="entry name" value="Lipocalin"/>
    <property type="match status" value="1"/>
</dbReference>
<comment type="similarity">
    <text evidence="1 3">Belongs to the calycin superfamily. Fatty-acid binding protein (FABP) family.</text>
</comment>
<name>A0A075AK05_OPIVI</name>
<dbReference type="InterPro" id="IPR031259">
    <property type="entry name" value="ILBP"/>
</dbReference>
<protein>
    <recommendedName>
        <fullName evidence="4">Cytosolic fatty-acid binding proteins domain-containing protein</fullName>
    </recommendedName>
</protein>
<dbReference type="GeneID" id="20314328"/>
<dbReference type="PRINTS" id="PR00178">
    <property type="entry name" value="FATTYACIDBP"/>
</dbReference>
<dbReference type="PROSITE" id="PS00214">
    <property type="entry name" value="FABP"/>
    <property type="match status" value="1"/>
</dbReference>
<evidence type="ECO:0000256" key="3">
    <source>
        <dbReference type="RuleBase" id="RU003696"/>
    </source>
</evidence>
<keyword evidence="6" id="KW-1185">Reference proteome</keyword>
<dbReference type="RefSeq" id="XP_009162061.1">
    <property type="nucleotide sequence ID" value="XM_009163797.1"/>
</dbReference>
<dbReference type="Proteomes" id="UP000054324">
    <property type="component" value="Unassembled WGS sequence"/>
</dbReference>
<dbReference type="InterPro" id="IPR000463">
    <property type="entry name" value="Fatty_acid-bd"/>
</dbReference>
<dbReference type="InterPro" id="IPR012674">
    <property type="entry name" value="Calycin"/>
</dbReference>
<dbReference type="InterPro" id="IPR000566">
    <property type="entry name" value="Lipocln_cytosolic_FA-bd_dom"/>
</dbReference>
<dbReference type="STRING" id="6198.A0A075AK05"/>
<reference evidence="5 6" key="1">
    <citation type="submission" date="2013-11" db="EMBL/GenBank/DDBJ databases">
        <title>Opisthorchis viverrini - life in the bile duct.</title>
        <authorList>
            <person name="Young N.D."/>
            <person name="Nagarajan N."/>
            <person name="Lin S.J."/>
            <person name="Korhonen P.K."/>
            <person name="Jex A.R."/>
            <person name="Hall R.S."/>
            <person name="Safavi-Hemami H."/>
            <person name="Kaewkong W."/>
            <person name="Bertrand D."/>
            <person name="Gao S."/>
            <person name="Seet Q."/>
            <person name="Wongkham S."/>
            <person name="Teh B.T."/>
            <person name="Wongkham C."/>
            <person name="Intapan P.M."/>
            <person name="Maleewong W."/>
            <person name="Yang X."/>
            <person name="Hu M."/>
            <person name="Wang Z."/>
            <person name="Hofmann A."/>
            <person name="Sternberg P.W."/>
            <person name="Tan P."/>
            <person name="Wang J."/>
            <person name="Gasser R.B."/>
        </authorList>
    </citation>
    <scope>NUCLEOTIDE SEQUENCE [LARGE SCALE GENOMIC DNA]</scope>
</reference>
<evidence type="ECO:0000259" key="4">
    <source>
        <dbReference type="PROSITE" id="PS00214"/>
    </source>
</evidence>
<dbReference type="FunFam" id="2.40.128.20:FF:000001">
    <property type="entry name" value="Fatty acid-binding protein, adipocyte"/>
    <property type="match status" value="1"/>
</dbReference>
<dbReference type="SUPFAM" id="SSF50814">
    <property type="entry name" value="Lipocalins"/>
    <property type="match status" value="1"/>
</dbReference>
<proteinExistence type="inferred from homology"/>
<evidence type="ECO:0000256" key="2">
    <source>
        <dbReference type="ARBA" id="ARBA00023121"/>
    </source>
</evidence>
<feature type="domain" description="Cytosolic fatty-acid binding proteins" evidence="4">
    <location>
        <begin position="74"/>
        <end position="91"/>
    </location>
</feature>
<sequence>MDQSNQTIQFRVPVQTFELHSGISDPQECWETIQPDISAGGMIAPPDKSIWFQGCAILRSLIPARLLVMSAFIGSWKLSESQNFDEFLRELGVNFFIRKAASTSKPTITFDKFGDNGLKMKTETILKTTEQSFTFGEEFDETTIDGRQVKSTVTKDSDTQLTQVQKHCDGDTVIVRKIEGDTMVTTATFKNVTSVRKYQRQ</sequence>
<dbReference type="Gene3D" id="2.40.128.20">
    <property type="match status" value="1"/>
</dbReference>
<keyword evidence="3" id="KW-0813">Transport</keyword>
<evidence type="ECO:0000313" key="6">
    <source>
        <dbReference type="Proteomes" id="UP000054324"/>
    </source>
</evidence>
<gene>
    <name evidence="5" type="ORF">T265_00140</name>
</gene>
<dbReference type="CDD" id="cd00742">
    <property type="entry name" value="FABP"/>
    <property type="match status" value="1"/>
</dbReference>
<dbReference type="AlphaFoldDB" id="A0A075AK05"/>
<keyword evidence="2" id="KW-0446">Lipid-binding</keyword>
<evidence type="ECO:0000256" key="1">
    <source>
        <dbReference type="ARBA" id="ARBA00008390"/>
    </source>
</evidence>
<dbReference type="OrthoDB" id="412780at2759"/>
<organism evidence="5 6">
    <name type="scientific">Opisthorchis viverrini</name>
    <name type="common">Southeast Asian liver fluke</name>
    <dbReference type="NCBI Taxonomy" id="6198"/>
    <lineage>
        <taxon>Eukaryota</taxon>
        <taxon>Metazoa</taxon>
        <taxon>Spiralia</taxon>
        <taxon>Lophotrochozoa</taxon>
        <taxon>Platyhelminthes</taxon>
        <taxon>Trematoda</taxon>
        <taxon>Digenea</taxon>
        <taxon>Opisthorchiida</taxon>
        <taxon>Opisthorchiata</taxon>
        <taxon>Opisthorchiidae</taxon>
        <taxon>Opisthorchis</taxon>
    </lineage>
</organism>
<dbReference type="GO" id="GO:0008289">
    <property type="term" value="F:lipid binding"/>
    <property type="evidence" value="ECO:0007669"/>
    <property type="project" value="UniProtKB-KW"/>
</dbReference>
<dbReference type="PANTHER" id="PTHR11955">
    <property type="entry name" value="FATTY ACID BINDING PROTEIN"/>
    <property type="match status" value="1"/>
</dbReference>
<evidence type="ECO:0000313" key="5">
    <source>
        <dbReference type="EMBL" id="KER34294.1"/>
    </source>
</evidence>
<dbReference type="KEGG" id="ovi:T265_00140"/>
<dbReference type="CTD" id="20314328"/>
<accession>A0A075AK05</accession>
<dbReference type="EMBL" id="KL596619">
    <property type="protein sequence ID" value="KER34294.1"/>
    <property type="molecule type" value="Genomic_DNA"/>
</dbReference>